<name>A0ABD1ZJU8_9MARC</name>
<evidence type="ECO:0000256" key="1">
    <source>
        <dbReference type="SAM" id="MobiDB-lite"/>
    </source>
</evidence>
<feature type="region of interest" description="Disordered" evidence="1">
    <location>
        <begin position="86"/>
        <end position="126"/>
    </location>
</feature>
<evidence type="ECO:0000313" key="3">
    <source>
        <dbReference type="Proteomes" id="UP001605036"/>
    </source>
</evidence>
<dbReference type="AlphaFoldDB" id="A0ABD1ZJU8"/>
<proteinExistence type="predicted"/>
<reference evidence="2 3" key="1">
    <citation type="submission" date="2024-09" db="EMBL/GenBank/DDBJ databases">
        <title>Chromosome-scale assembly of Riccia fluitans.</title>
        <authorList>
            <person name="Paukszto L."/>
            <person name="Sawicki J."/>
            <person name="Karawczyk K."/>
            <person name="Piernik-Szablinska J."/>
            <person name="Szczecinska M."/>
            <person name="Mazdziarz M."/>
        </authorList>
    </citation>
    <scope>NUCLEOTIDE SEQUENCE [LARGE SCALE GENOMIC DNA]</scope>
    <source>
        <strain evidence="2">Rf_01</strain>
        <tissue evidence="2">Aerial parts of the thallus</tissue>
    </source>
</reference>
<feature type="region of interest" description="Disordered" evidence="1">
    <location>
        <begin position="35"/>
        <end position="67"/>
    </location>
</feature>
<sequence>MKPGEEDELQLEDLILFAWEEIVRTAMWLEKGGQLSTGRGINVDSRRQKQLNKKQQQERVGPLAGYPVTGKVDMAVPPWRIRGLKSQQSSNTYCEGVRVGRQQRMNAHGRRRNDKNRSVQQEPNCEYRDQGWLARRKWQPRLEYKGR</sequence>
<dbReference type="EMBL" id="JBHFFA010000001">
    <property type="protein sequence ID" value="KAL2651648.1"/>
    <property type="molecule type" value="Genomic_DNA"/>
</dbReference>
<comment type="caution">
    <text evidence="2">The sequence shown here is derived from an EMBL/GenBank/DDBJ whole genome shotgun (WGS) entry which is preliminary data.</text>
</comment>
<protein>
    <submittedName>
        <fullName evidence="2">Uncharacterized protein</fullName>
    </submittedName>
</protein>
<dbReference type="Proteomes" id="UP001605036">
    <property type="component" value="Unassembled WGS sequence"/>
</dbReference>
<gene>
    <name evidence="2" type="ORF">R1flu_019776</name>
</gene>
<keyword evidence="3" id="KW-1185">Reference proteome</keyword>
<evidence type="ECO:0000313" key="2">
    <source>
        <dbReference type="EMBL" id="KAL2651648.1"/>
    </source>
</evidence>
<organism evidence="2 3">
    <name type="scientific">Riccia fluitans</name>
    <dbReference type="NCBI Taxonomy" id="41844"/>
    <lineage>
        <taxon>Eukaryota</taxon>
        <taxon>Viridiplantae</taxon>
        <taxon>Streptophyta</taxon>
        <taxon>Embryophyta</taxon>
        <taxon>Marchantiophyta</taxon>
        <taxon>Marchantiopsida</taxon>
        <taxon>Marchantiidae</taxon>
        <taxon>Marchantiales</taxon>
        <taxon>Ricciaceae</taxon>
        <taxon>Riccia</taxon>
    </lineage>
</organism>
<accession>A0ABD1ZJU8</accession>